<comment type="caution">
    <text evidence="1">The sequence shown here is derived from an EMBL/GenBank/DDBJ whole genome shotgun (WGS) entry which is preliminary data.</text>
</comment>
<evidence type="ECO:0000313" key="1">
    <source>
        <dbReference type="EMBL" id="MFB9075278.1"/>
    </source>
</evidence>
<name>A0ABV5G8K1_9MICC</name>
<accession>A0ABV5G8K1</accession>
<dbReference type="EMBL" id="JBHMFI010000023">
    <property type="protein sequence ID" value="MFB9075278.1"/>
    <property type="molecule type" value="Genomic_DNA"/>
</dbReference>
<evidence type="ECO:0000313" key="2">
    <source>
        <dbReference type="Proteomes" id="UP001589575"/>
    </source>
</evidence>
<gene>
    <name evidence="1" type="ORF">ACFFX0_30545</name>
</gene>
<keyword evidence="2" id="KW-1185">Reference proteome</keyword>
<dbReference type="Proteomes" id="UP001589575">
    <property type="component" value="Unassembled WGS sequence"/>
</dbReference>
<reference evidence="1 2" key="1">
    <citation type="submission" date="2024-09" db="EMBL/GenBank/DDBJ databases">
        <authorList>
            <person name="Sun Q."/>
            <person name="Mori K."/>
        </authorList>
    </citation>
    <scope>NUCLEOTIDE SEQUENCE [LARGE SCALE GENOMIC DNA]</scope>
    <source>
        <strain evidence="1 2">CCM 7609</strain>
    </source>
</reference>
<protein>
    <submittedName>
        <fullName evidence="1">Uncharacterized protein</fullName>
    </submittedName>
</protein>
<sequence>MNRCIRVVDACEPQRCGLEQAVSLLIGGIVRRSAEPLRGGGDLDRCHDDGQLIGAVPVATVVESVHIADDASDRVVIDRFGRDRNSVVPRLSGIHREDAALQCDVALVHSLTE</sequence>
<organism evidence="1 2">
    <name type="scientific">Citricoccus parietis</name>
    <dbReference type="NCBI Taxonomy" id="592307"/>
    <lineage>
        <taxon>Bacteria</taxon>
        <taxon>Bacillati</taxon>
        <taxon>Actinomycetota</taxon>
        <taxon>Actinomycetes</taxon>
        <taxon>Micrococcales</taxon>
        <taxon>Micrococcaceae</taxon>
        <taxon>Citricoccus</taxon>
    </lineage>
</organism>
<proteinExistence type="predicted"/>